<name>A0A9Q9BW32_9STAP</name>
<keyword evidence="1" id="KW-0812">Transmembrane</keyword>
<dbReference type="EMBL" id="SCWC02000011">
    <property type="protein sequence ID" value="KAA1036590.1"/>
    <property type="molecule type" value="Genomic_DNA"/>
</dbReference>
<dbReference type="OrthoDB" id="4826010at2"/>
<evidence type="ECO:0000313" key="4">
    <source>
        <dbReference type="Proteomes" id="UP000295735"/>
    </source>
</evidence>
<dbReference type="Proteomes" id="UP000295735">
    <property type="component" value="Unassembled WGS sequence"/>
</dbReference>
<keyword evidence="1" id="KW-1133">Transmembrane helix</keyword>
<feature type="transmembrane region" description="Helical" evidence="1">
    <location>
        <begin position="45"/>
        <end position="66"/>
    </location>
</feature>
<accession>A0A9Q9BW32</accession>
<dbReference type="EMBL" id="CP073809">
    <property type="protein sequence ID" value="UTH13477.1"/>
    <property type="molecule type" value="Genomic_DNA"/>
</dbReference>
<evidence type="ECO:0000313" key="5">
    <source>
        <dbReference type="Proteomes" id="UP001057381"/>
    </source>
</evidence>
<reference evidence="2 4" key="1">
    <citation type="submission" date="2019-09" db="EMBL/GenBank/DDBJ databases">
        <authorList>
            <person name="Mazhar S."/>
            <person name="Altermann E."/>
            <person name="Hill C."/>
            <person name="Mcauliffe O."/>
        </authorList>
    </citation>
    <scope>NUCLEOTIDE SEQUENCE [LARGE SCALE GENOMIC DNA]</scope>
    <source>
        <strain evidence="2 4">ATCC 51831</strain>
    </source>
</reference>
<keyword evidence="1" id="KW-0472">Membrane</keyword>
<sequence>MTTSLQREVKQLMYGEGASAAGFIILWGITAVINEEARSYLLNPLYIVPLLTICIILAAGSYFWSIMNSCIKEKRPVRLTAAQRSRFAWLHRLIIIAMITATILMVINLPVSQPLLLILIYSFMWLEYINYFHMRLSYLSPREFKQLLIHRKPARSQLSRALRSK</sequence>
<evidence type="ECO:0000313" key="2">
    <source>
        <dbReference type="EMBL" id="KAA1036590.1"/>
    </source>
</evidence>
<feature type="transmembrane region" description="Helical" evidence="1">
    <location>
        <begin position="115"/>
        <end position="132"/>
    </location>
</feature>
<dbReference type="Proteomes" id="UP001057381">
    <property type="component" value="Chromosome"/>
</dbReference>
<evidence type="ECO:0000313" key="3">
    <source>
        <dbReference type="EMBL" id="UTH13477.1"/>
    </source>
</evidence>
<dbReference type="RefSeq" id="WP_149459864.1">
    <property type="nucleotide sequence ID" value="NZ_CP073809.1"/>
</dbReference>
<feature type="transmembrane region" description="Helical" evidence="1">
    <location>
        <begin position="87"/>
        <end position="109"/>
    </location>
</feature>
<protein>
    <submittedName>
        <fullName evidence="3">Uncharacterized protein</fullName>
    </submittedName>
</protein>
<feature type="transmembrane region" description="Helical" evidence="1">
    <location>
        <begin position="12"/>
        <end position="33"/>
    </location>
</feature>
<organism evidence="3 5">
    <name type="scientific">Macrococcus equipercicus</name>
    <dbReference type="NCBI Taxonomy" id="69967"/>
    <lineage>
        <taxon>Bacteria</taxon>
        <taxon>Bacillati</taxon>
        <taxon>Bacillota</taxon>
        <taxon>Bacilli</taxon>
        <taxon>Bacillales</taxon>
        <taxon>Staphylococcaceae</taxon>
        <taxon>Macrococcus</taxon>
    </lineage>
</organism>
<reference evidence="3" key="2">
    <citation type="submission" date="2021-04" db="EMBL/GenBank/DDBJ databases">
        <title>Complete Genome Sequences of Macrococcus spp. from dog and cattle.</title>
        <authorList>
            <person name="Schwendener S."/>
            <person name="Perreten V."/>
        </authorList>
    </citation>
    <scope>NUCLEOTIDE SEQUENCE</scope>
    <source>
        <strain evidence="3">Epi0143-OL</strain>
    </source>
</reference>
<proteinExistence type="predicted"/>
<evidence type="ECO:0000256" key="1">
    <source>
        <dbReference type="SAM" id="Phobius"/>
    </source>
</evidence>
<dbReference type="KEGG" id="mequ:KFV11_09620"/>
<dbReference type="AlphaFoldDB" id="A0A9Q9BW32"/>
<keyword evidence="4" id="KW-1185">Reference proteome</keyword>
<gene>
    <name evidence="2" type="ORF">ERX35_010595</name>
    <name evidence="3" type="ORF">KFV11_09620</name>
</gene>